<keyword evidence="2" id="KW-1185">Reference proteome</keyword>
<comment type="caution">
    <text evidence="1">The sequence shown here is derived from an EMBL/GenBank/DDBJ whole genome shotgun (WGS) entry which is preliminary data.</text>
</comment>
<protein>
    <submittedName>
        <fullName evidence="1">Uncharacterized protein</fullName>
    </submittedName>
</protein>
<name>A0ACC1AMV0_9ROSI</name>
<dbReference type="EMBL" id="CM047905">
    <property type="protein sequence ID" value="KAJ0088002.1"/>
    <property type="molecule type" value="Genomic_DNA"/>
</dbReference>
<reference evidence="2" key="1">
    <citation type="journal article" date="2023" name="G3 (Bethesda)">
        <title>Genome assembly and association tests identify interacting loci associated with vigor, precocity, and sex in interspecific pistachio rootstocks.</title>
        <authorList>
            <person name="Palmer W."/>
            <person name="Jacygrad E."/>
            <person name="Sagayaradj S."/>
            <person name="Cavanaugh K."/>
            <person name="Han R."/>
            <person name="Bertier L."/>
            <person name="Beede B."/>
            <person name="Kafkas S."/>
            <person name="Golino D."/>
            <person name="Preece J."/>
            <person name="Michelmore R."/>
        </authorList>
    </citation>
    <scope>NUCLEOTIDE SEQUENCE [LARGE SCALE GENOMIC DNA]</scope>
</reference>
<proteinExistence type="predicted"/>
<evidence type="ECO:0000313" key="2">
    <source>
        <dbReference type="Proteomes" id="UP001164250"/>
    </source>
</evidence>
<gene>
    <name evidence="1" type="ORF">Patl1_31792</name>
</gene>
<dbReference type="Proteomes" id="UP001164250">
    <property type="component" value="Chromosome 9"/>
</dbReference>
<accession>A0ACC1AMV0</accession>
<organism evidence="1 2">
    <name type="scientific">Pistacia atlantica</name>
    <dbReference type="NCBI Taxonomy" id="434234"/>
    <lineage>
        <taxon>Eukaryota</taxon>
        <taxon>Viridiplantae</taxon>
        <taxon>Streptophyta</taxon>
        <taxon>Embryophyta</taxon>
        <taxon>Tracheophyta</taxon>
        <taxon>Spermatophyta</taxon>
        <taxon>Magnoliopsida</taxon>
        <taxon>eudicotyledons</taxon>
        <taxon>Gunneridae</taxon>
        <taxon>Pentapetalae</taxon>
        <taxon>rosids</taxon>
        <taxon>malvids</taxon>
        <taxon>Sapindales</taxon>
        <taxon>Anacardiaceae</taxon>
        <taxon>Pistacia</taxon>
    </lineage>
</organism>
<sequence length="214" mass="24067">MTDRGGKEFKEEGRARVWGLKLEMTCVTKTRRIGGAPETYINAARHASDDFDLSGSCKQITPQSSCAADARLLESAPNIDAKSTRQIDRICDVCRDGVEGLFYRCKECEFDVHPLCTTHRTASPVPVDRLMRQRLEVILRILWSSCFESLVPFFACIYPSYLCSRDDNSSNTYPVPYTRGIDASHDVVNKAAAVFGVVLRGGHSWIKQFSDFRE</sequence>
<evidence type="ECO:0000313" key="1">
    <source>
        <dbReference type="EMBL" id="KAJ0088002.1"/>
    </source>
</evidence>